<name>A0A6I6MUK6_9ACTN</name>
<keyword evidence="2" id="KW-1185">Reference proteome</keyword>
<dbReference type="RefSeq" id="WP_158916589.1">
    <property type="nucleotide sequence ID" value="NZ_CP047020.1"/>
</dbReference>
<dbReference type="Gene3D" id="1.10.1900.10">
    <property type="entry name" value="c-terminal domain of poly(a) binding protein"/>
    <property type="match status" value="1"/>
</dbReference>
<protein>
    <submittedName>
        <fullName evidence="1">DUF1048 domain-containing protein</fullName>
    </submittedName>
</protein>
<organism evidence="1 2">
    <name type="scientific">Streptomyces broussonetiae</name>
    <dbReference type="NCBI Taxonomy" id="2686304"/>
    <lineage>
        <taxon>Bacteria</taxon>
        <taxon>Bacillati</taxon>
        <taxon>Actinomycetota</taxon>
        <taxon>Actinomycetes</taxon>
        <taxon>Kitasatosporales</taxon>
        <taxon>Streptomycetaceae</taxon>
        <taxon>Streptomyces</taxon>
    </lineage>
</organism>
<sequence length="132" mass="14738">MSDVEKSGFLSKVIGPKKRWRAYKARVKELPGNHRTAVEAIERYLMHFVPTDEDSNASMFEDLADLFEQAAADGTPIREIVGEDPVEFVNAFAENYSEGGYVPARARKQLTDDIERAERAAGNETGTEDKTV</sequence>
<dbReference type="Pfam" id="PF06304">
    <property type="entry name" value="DUF1048"/>
    <property type="match status" value="1"/>
</dbReference>
<proteinExistence type="predicted"/>
<accession>A0A6I6MUK6</accession>
<evidence type="ECO:0000313" key="2">
    <source>
        <dbReference type="Proteomes" id="UP000436138"/>
    </source>
</evidence>
<evidence type="ECO:0000313" key="1">
    <source>
        <dbReference type="EMBL" id="QHA01989.1"/>
    </source>
</evidence>
<dbReference type="KEGG" id="sbro:GQF42_00085"/>
<dbReference type="Proteomes" id="UP000436138">
    <property type="component" value="Chromosome"/>
</dbReference>
<dbReference type="SUPFAM" id="SSF158560">
    <property type="entry name" value="BH3980-like"/>
    <property type="match status" value="1"/>
</dbReference>
<dbReference type="EMBL" id="CP047020">
    <property type="protein sequence ID" value="QHA01989.1"/>
    <property type="molecule type" value="Genomic_DNA"/>
</dbReference>
<reference evidence="1 2" key="1">
    <citation type="submission" date="2019-12" db="EMBL/GenBank/DDBJ databases">
        <title>Streptomyces sp. strain T44 isolated from rhizosphere soil of Broussonetia papyrifera.</title>
        <authorList>
            <person name="Mo P."/>
        </authorList>
    </citation>
    <scope>NUCLEOTIDE SEQUENCE [LARGE SCALE GENOMIC DNA]</scope>
    <source>
        <strain evidence="1 2">T44</strain>
    </source>
</reference>
<dbReference type="AlphaFoldDB" id="A0A6I6MUK6"/>
<gene>
    <name evidence="1" type="ORF">GQF42_00085</name>
</gene>
<dbReference type="InterPro" id="IPR008316">
    <property type="entry name" value="UCP029876"/>
</dbReference>